<dbReference type="EMBL" id="JBEUSY010000354">
    <property type="protein sequence ID" value="KAL1237329.1"/>
    <property type="molecule type" value="Genomic_DNA"/>
</dbReference>
<evidence type="ECO:0000313" key="1">
    <source>
        <dbReference type="EMBL" id="KAL1237329.1"/>
    </source>
</evidence>
<comment type="caution">
    <text evidence="1">The sequence shown here is derived from an EMBL/GenBank/DDBJ whole genome shotgun (WGS) entry which is preliminary data.</text>
</comment>
<reference evidence="1 2" key="1">
    <citation type="submission" date="2024-07" db="EMBL/GenBank/DDBJ databases">
        <title>Enhanced genomic and transcriptomic resources for Trichinella pseudospiralis and T. spiralis underpin the discovery of pronounced molecular differences between stages and species.</title>
        <authorList>
            <person name="Pasi K.K."/>
            <person name="La Rosa G."/>
            <person name="Gomez-Morales M.A."/>
            <person name="Tosini F."/>
            <person name="Sumanam S."/>
            <person name="Young N.D."/>
            <person name="Chang B.C."/>
            <person name="Robin G.B."/>
        </authorList>
    </citation>
    <scope>NUCLEOTIDE SEQUENCE [LARGE SCALE GENOMIC DNA]</scope>
    <source>
        <strain evidence="1">ISS534</strain>
    </source>
</reference>
<sequence>MQNCAPLCCRRFYLYNLTDFCRGRCLKVLDSTMFPSASWTTSVDNCNEQAILKKITGLKIIGKSANPTDMMQKYSSKCYARYDQTMTISWIVSLLCVCFIPNHRYTISQEKSTKFRVLEFGVFRGRKSDAIHEN</sequence>
<keyword evidence="2" id="KW-1185">Reference proteome</keyword>
<evidence type="ECO:0000313" key="2">
    <source>
        <dbReference type="Proteomes" id="UP001558632"/>
    </source>
</evidence>
<gene>
    <name evidence="1" type="ORF">TSPI_05907</name>
</gene>
<accession>A0ABR3KJF1</accession>
<dbReference type="Proteomes" id="UP001558632">
    <property type="component" value="Unassembled WGS sequence"/>
</dbReference>
<organism evidence="1 2">
    <name type="scientific">Trichinella spiralis</name>
    <name type="common">Trichina worm</name>
    <dbReference type="NCBI Taxonomy" id="6334"/>
    <lineage>
        <taxon>Eukaryota</taxon>
        <taxon>Metazoa</taxon>
        <taxon>Ecdysozoa</taxon>
        <taxon>Nematoda</taxon>
        <taxon>Enoplea</taxon>
        <taxon>Dorylaimia</taxon>
        <taxon>Trichinellida</taxon>
        <taxon>Trichinellidae</taxon>
        <taxon>Trichinella</taxon>
    </lineage>
</organism>
<name>A0ABR3KJF1_TRISP</name>
<protein>
    <submittedName>
        <fullName evidence="1">Uncharacterized protein</fullName>
    </submittedName>
</protein>
<proteinExistence type="predicted"/>